<dbReference type="OrthoDB" id="3191568at2759"/>
<organism evidence="2 3">
    <name type="scientific">Pholiota conissans</name>
    <dbReference type="NCBI Taxonomy" id="109636"/>
    <lineage>
        <taxon>Eukaryota</taxon>
        <taxon>Fungi</taxon>
        <taxon>Dikarya</taxon>
        <taxon>Basidiomycota</taxon>
        <taxon>Agaricomycotina</taxon>
        <taxon>Agaricomycetes</taxon>
        <taxon>Agaricomycetidae</taxon>
        <taxon>Agaricales</taxon>
        <taxon>Agaricineae</taxon>
        <taxon>Strophariaceae</taxon>
        <taxon>Pholiota</taxon>
    </lineage>
</organism>
<protein>
    <recommendedName>
        <fullName evidence="1">DUF6593 domain-containing protein</fullName>
    </recommendedName>
</protein>
<keyword evidence="3" id="KW-1185">Reference proteome</keyword>
<comment type="caution">
    <text evidence="2">The sequence shown here is derived from an EMBL/GenBank/DDBJ whole genome shotgun (WGS) entry which is preliminary data.</text>
</comment>
<dbReference type="InterPro" id="IPR046528">
    <property type="entry name" value="DUF6593"/>
</dbReference>
<evidence type="ECO:0000313" key="2">
    <source>
        <dbReference type="EMBL" id="KAF9476962.1"/>
    </source>
</evidence>
<dbReference type="Proteomes" id="UP000807469">
    <property type="component" value="Unassembled WGS sequence"/>
</dbReference>
<name>A0A9P6CS65_9AGAR</name>
<feature type="domain" description="DUF6593" evidence="1">
    <location>
        <begin position="42"/>
        <end position="179"/>
    </location>
</feature>
<reference evidence="2" key="1">
    <citation type="submission" date="2020-11" db="EMBL/GenBank/DDBJ databases">
        <authorList>
            <consortium name="DOE Joint Genome Institute"/>
            <person name="Ahrendt S."/>
            <person name="Riley R."/>
            <person name="Andreopoulos W."/>
            <person name="Labutti K."/>
            <person name="Pangilinan J."/>
            <person name="Ruiz-Duenas F.J."/>
            <person name="Barrasa J.M."/>
            <person name="Sanchez-Garcia M."/>
            <person name="Camarero S."/>
            <person name="Miyauchi S."/>
            <person name="Serrano A."/>
            <person name="Linde D."/>
            <person name="Babiker R."/>
            <person name="Drula E."/>
            <person name="Ayuso-Fernandez I."/>
            <person name="Pacheco R."/>
            <person name="Padilla G."/>
            <person name="Ferreira P."/>
            <person name="Barriuso J."/>
            <person name="Kellner H."/>
            <person name="Castanera R."/>
            <person name="Alfaro M."/>
            <person name="Ramirez L."/>
            <person name="Pisabarro A.G."/>
            <person name="Kuo A."/>
            <person name="Tritt A."/>
            <person name="Lipzen A."/>
            <person name="He G."/>
            <person name="Yan M."/>
            <person name="Ng V."/>
            <person name="Cullen D."/>
            <person name="Martin F."/>
            <person name="Rosso M.-N."/>
            <person name="Henrissat B."/>
            <person name="Hibbett D."/>
            <person name="Martinez A.T."/>
            <person name="Grigoriev I.V."/>
        </authorList>
    </citation>
    <scope>NUCLEOTIDE SEQUENCE</scope>
    <source>
        <strain evidence="2">CIRM-BRFM 674</strain>
    </source>
</reference>
<gene>
    <name evidence="2" type="ORF">BDN70DRAFT_949149</name>
</gene>
<evidence type="ECO:0000313" key="3">
    <source>
        <dbReference type="Proteomes" id="UP000807469"/>
    </source>
</evidence>
<accession>A0A9P6CS65</accession>
<proteinExistence type="predicted"/>
<evidence type="ECO:0000259" key="1">
    <source>
        <dbReference type="Pfam" id="PF20236"/>
    </source>
</evidence>
<dbReference type="AlphaFoldDB" id="A0A9P6CS65"/>
<sequence>MSFNHPFGSWAESGQVFGALPYVSDPAHPNLINYYFINFNPNILNCSIVNSQSQTVYRIVTDNQMPGYTVIKNVEGKNVSLVEWQTHPMVEVRGQLSKQYVRTWLPLSSDKSSRTMTVRGMTYTWAPRERSINLYAGGSRNPMFLAKITRTNGAITLEMTPDAVQLGLLDTAVSAALLLQCGRNID</sequence>
<dbReference type="Pfam" id="PF20236">
    <property type="entry name" value="DUF6593"/>
    <property type="match status" value="1"/>
</dbReference>
<dbReference type="EMBL" id="MU155276">
    <property type="protein sequence ID" value="KAF9476962.1"/>
    <property type="molecule type" value="Genomic_DNA"/>
</dbReference>